<evidence type="ECO:0000259" key="10">
    <source>
        <dbReference type="Pfam" id="PF02782"/>
    </source>
</evidence>
<evidence type="ECO:0000256" key="6">
    <source>
        <dbReference type="ARBA" id="ARBA00023157"/>
    </source>
</evidence>
<gene>
    <name evidence="11" type="ORF">SAMN04489860_2592</name>
</gene>
<dbReference type="InterPro" id="IPR018485">
    <property type="entry name" value="FGGY_C"/>
</dbReference>
<keyword evidence="12" id="KW-1185">Reference proteome</keyword>
<dbReference type="InterPro" id="IPR013449">
    <property type="entry name" value="Rhamnulokinase"/>
</dbReference>
<dbReference type="Proteomes" id="UP000185663">
    <property type="component" value="Chromosome I"/>
</dbReference>
<dbReference type="RefSeq" id="WP_083373067.1">
    <property type="nucleotide sequence ID" value="NZ_LT629776.1"/>
</dbReference>
<dbReference type="GO" id="GO:0005524">
    <property type="term" value="F:ATP binding"/>
    <property type="evidence" value="ECO:0007669"/>
    <property type="project" value="UniProtKB-KW"/>
</dbReference>
<dbReference type="CDD" id="cd07771">
    <property type="entry name" value="ASKHA_NBD_FGGY_RhaB-like"/>
    <property type="match status" value="1"/>
</dbReference>
<dbReference type="GO" id="GO:0008993">
    <property type="term" value="F:rhamnulokinase activity"/>
    <property type="evidence" value="ECO:0007669"/>
    <property type="project" value="InterPro"/>
</dbReference>
<comment type="similarity">
    <text evidence="1">Belongs to the FGGY kinase family.</text>
</comment>
<keyword evidence="3" id="KW-0547">Nucleotide-binding</keyword>
<evidence type="ECO:0000256" key="7">
    <source>
        <dbReference type="ARBA" id="ARBA00023308"/>
    </source>
</evidence>
<evidence type="ECO:0000256" key="4">
    <source>
        <dbReference type="ARBA" id="ARBA00022777"/>
    </source>
</evidence>
<dbReference type="STRING" id="545619.SAMN04489860_2592"/>
<dbReference type="InterPro" id="IPR018484">
    <property type="entry name" value="FGGY_N"/>
</dbReference>
<protein>
    <submittedName>
        <fullName evidence="11">Rhamnulokinase</fullName>
    </submittedName>
</protein>
<feature type="domain" description="Carbohydrate kinase FGGY N-terminal" evidence="9">
    <location>
        <begin position="21"/>
        <end position="275"/>
    </location>
</feature>
<sequence length="535" mass="56561">MTSARSTSEPESLPRAAFAAVDLGATSGRVMLALLSGAAGHERVDLVEVARFANGPFVTPESDTARLRWDVRRIWHEVVDGLRIACVAASERGLVLSGIGIDSWAVDYGLIGADGELLEDPRCYRDSALAGTSTEVLDRLGASGHYRANGLQTQPFNTEFQLVAGRDDEVWPAAASIRLIPDLLASWLTGRVVTEVTNASTTGLIDVSTRKWSDAVIDGLERGYPSLGDLRSRLADLVEPGSVVGHLTNSVRRSTGLGRVPVITVGSHDTASAVVAIPADDDRFAYVSSGTWSLVGVELEVPVLSEASRRANFTNELGVDGTVRYLKNVTGLWVLSETLRSWREAGRDISLAKALVLAADATADRTVVDVDGPEFLPPGDMASRIAAAARATSQPIPVSPGEVVRCILDSLAASYRRALGEVRELSGKEFDVVHIVGGGSQNALLCQLTADAIGVPVLAGPAEGAALGNVLVQARAVGAVHGNLAALRAVAHRSSNPITYVPTGTSHRLRADDRTTASSEERSHGWHRKDPSGSR</sequence>
<dbReference type="AlphaFoldDB" id="A0A1H1VR81"/>
<evidence type="ECO:0000259" key="9">
    <source>
        <dbReference type="Pfam" id="PF00370"/>
    </source>
</evidence>
<evidence type="ECO:0000256" key="2">
    <source>
        <dbReference type="ARBA" id="ARBA00022679"/>
    </source>
</evidence>
<evidence type="ECO:0000313" key="12">
    <source>
        <dbReference type="Proteomes" id="UP000185663"/>
    </source>
</evidence>
<evidence type="ECO:0000256" key="5">
    <source>
        <dbReference type="ARBA" id="ARBA00022840"/>
    </source>
</evidence>
<keyword evidence="4 11" id="KW-0418">Kinase</keyword>
<dbReference type="GO" id="GO:0019301">
    <property type="term" value="P:rhamnose catabolic process"/>
    <property type="evidence" value="ECO:0007669"/>
    <property type="project" value="InterPro"/>
</dbReference>
<feature type="region of interest" description="Disordered" evidence="8">
    <location>
        <begin position="498"/>
        <end position="535"/>
    </location>
</feature>
<organism evidence="11 12">
    <name type="scientific">Paraoerskovia marina</name>
    <dbReference type="NCBI Taxonomy" id="545619"/>
    <lineage>
        <taxon>Bacteria</taxon>
        <taxon>Bacillati</taxon>
        <taxon>Actinomycetota</taxon>
        <taxon>Actinomycetes</taxon>
        <taxon>Micrococcales</taxon>
        <taxon>Cellulomonadaceae</taxon>
        <taxon>Paraoerskovia</taxon>
    </lineage>
</organism>
<proteinExistence type="inferred from homology"/>
<evidence type="ECO:0000256" key="3">
    <source>
        <dbReference type="ARBA" id="ARBA00022741"/>
    </source>
</evidence>
<accession>A0A1H1VR81</accession>
<dbReference type="GO" id="GO:0005829">
    <property type="term" value="C:cytosol"/>
    <property type="evidence" value="ECO:0007669"/>
    <property type="project" value="TreeGrafter"/>
</dbReference>
<dbReference type="GO" id="GO:0006071">
    <property type="term" value="P:glycerol metabolic process"/>
    <property type="evidence" value="ECO:0007669"/>
    <property type="project" value="TreeGrafter"/>
</dbReference>
<dbReference type="Gene3D" id="3.30.420.40">
    <property type="match status" value="2"/>
</dbReference>
<dbReference type="PANTHER" id="PTHR10196:SF93">
    <property type="entry name" value="L-RHAMNULOKINASE"/>
    <property type="match status" value="1"/>
</dbReference>
<keyword evidence="7" id="KW-0684">Rhamnose metabolism</keyword>
<feature type="compositionally biased region" description="Basic and acidic residues" evidence="8">
    <location>
        <begin position="509"/>
        <end position="535"/>
    </location>
</feature>
<dbReference type="EMBL" id="LT629776">
    <property type="protein sequence ID" value="SDS87468.1"/>
    <property type="molecule type" value="Genomic_DNA"/>
</dbReference>
<keyword evidence="2" id="KW-0808">Transferase</keyword>
<dbReference type="InterPro" id="IPR043129">
    <property type="entry name" value="ATPase_NBD"/>
</dbReference>
<dbReference type="Pfam" id="PF02782">
    <property type="entry name" value="FGGY_C"/>
    <property type="match status" value="1"/>
</dbReference>
<evidence type="ECO:0000256" key="1">
    <source>
        <dbReference type="ARBA" id="ARBA00009156"/>
    </source>
</evidence>
<dbReference type="PANTHER" id="PTHR10196">
    <property type="entry name" value="SUGAR KINASE"/>
    <property type="match status" value="1"/>
</dbReference>
<dbReference type="Pfam" id="PF00370">
    <property type="entry name" value="FGGY_N"/>
    <property type="match status" value="1"/>
</dbReference>
<reference evidence="11 12" key="1">
    <citation type="submission" date="2016-10" db="EMBL/GenBank/DDBJ databases">
        <authorList>
            <person name="de Groot N.N."/>
        </authorList>
    </citation>
    <scope>NUCLEOTIDE SEQUENCE [LARGE SCALE GENOMIC DNA]</scope>
    <source>
        <strain evidence="11 12">DSM 22126</strain>
    </source>
</reference>
<name>A0A1H1VR81_9CELL</name>
<keyword evidence="5" id="KW-0067">ATP-binding</keyword>
<dbReference type="GO" id="GO:0004370">
    <property type="term" value="F:glycerol kinase activity"/>
    <property type="evidence" value="ECO:0007669"/>
    <property type="project" value="TreeGrafter"/>
</dbReference>
<dbReference type="SUPFAM" id="SSF53067">
    <property type="entry name" value="Actin-like ATPase domain"/>
    <property type="match status" value="2"/>
</dbReference>
<feature type="domain" description="Carbohydrate kinase FGGY C-terminal" evidence="10">
    <location>
        <begin position="285"/>
        <end position="476"/>
    </location>
</feature>
<evidence type="ECO:0000313" key="11">
    <source>
        <dbReference type="EMBL" id="SDS87468.1"/>
    </source>
</evidence>
<keyword evidence="6" id="KW-1015">Disulfide bond</keyword>
<evidence type="ECO:0000256" key="8">
    <source>
        <dbReference type="SAM" id="MobiDB-lite"/>
    </source>
</evidence>
<dbReference type="OrthoDB" id="9761504at2"/>